<dbReference type="RefSeq" id="WP_058496914.1">
    <property type="nucleotide sequence ID" value="NZ_CAAAIU010000017.1"/>
</dbReference>
<sequence length="629" mass="70688">MKYRADIDGLRALAILSILLFHLGFSFLPGGYVGVDLFFVISGYLISKIIYKEINNHSFSLLQFYERRARRILPALLSVMFVTAIAAYIVFFPTQLVEFARSALASLLFSANIYFYSTLNYFSPSANETLLLHLWSLGIEEQFYIFFPLLALLFAKKSYRALFVFLLCGLLFSLFASQWVLSFNPPAAFYLLPFRAFELLFGCIIAFEHLPAVSKKLSLIFSVLGVVLIGIALFKLTSTSAFPGFAAVLPCLGSALIVFAGSQGNYSFIHKMFSLRPLVATGKISYSLYLVHWPVIIVANTLYPDAQGFGFKCSLLVLCFVLATLNYYLVERYFRYAKTSYSAKKYLSNSIFALCAVALIPTVMIYNQGFPNRLDDRVNKAASYLNYSAKKLYHYGSCFLEYDQDPRQIDLYSCLPKDSENTVIIWGDSHAVHLYPGLHESLAKEGYDLGALTSSACPPIKDFELEVRPYCKIFNTLALDIILKVKPKILIMTAYWPSTPQNMELLDKTIQLIAKQNIQILLLGQSPVYTESVPTLVVKRIKAGNPIVSSADIMQTEYLIHTESIMKKMFANRSDVKYISVLNSVCPNKVCPMVSADETPLHFDVAHLTEAGSKLFAKKLTPEILKSYG</sequence>
<dbReference type="PANTHER" id="PTHR23028:SF53">
    <property type="entry name" value="ACYL_TRANSF_3 DOMAIN-CONTAINING PROTEIN"/>
    <property type="match status" value="1"/>
</dbReference>
<dbReference type="PATRIC" id="fig|1212489.4.peg.2784"/>
<dbReference type="InterPro" id="IPR002656">
    <property type="entry name" value="Acyl_transf_3_dom"/>
</dbReference>
<evidence type="ECO:0000259" key="3">
    <source>
        <dbReference type="Pfam" id="PF19040"/>
    </source>
</evidence>
<dbReference type="SUPFAM" id="SSF52266">
    <property type="entry name" value="SGNH hydrolase"/>
    <property type="match status" value="1"/>
</dbReference>
<feature type="transmembrane region" description="Helical" evidence="1">
    <location>
        <begin position="161"/>
        <end position="181"/>
    </location>
</feature>
<keyword evidence="1" id="KW-0812">Transmembrane</keyword>
<feature type="transmembrane region" description="Helical" evidence="1">
    <location>
        <begin position="219"/>
        <end position="236"/>
    </location>
</feature>
<keyword evidence="1" id="KW-0472">Membrane</keyword>
<dbReference type="InterPro" id="IPR050879">
    <property type="entry name" value="Acyltransferase_3"/>
</dbReference>
<feature type="transmembrane region" description="Helical" evidence="1">
    <location>
        <begin position="242"/>
        <end position="263"/>
    </location>
</feature>
<dbReference type="EMBL" id="LNXY01000028">
    <property type="protein sequence ID" value="KTC85470.1"/>
    <property type="molecule type" value="Genomic_DNA"/>
</dbReference>
<feature type="transmembrane region" description="Helical" evidence="1">
    <location>
        <begin position="309"/>
        <end position="330"/>
    </location>
</feature>
<dbReference type="AlphaFoldDB" id="A0A0W0SQ90"/>
<dbReference type="PANTHER" id="PTHR23028">
    <property type="entry name" value="ACETYLTRANSFERASE"/>
    <property type="match status" value="1"/>
</dbReference>
<dbReference type="Proteomes" id="UP000054736">
    <property type="component" value="Unassembled WGS sequence"/>
</dbReference>
<dbReference type="GO" id="GO:0016020">
    <property type="term" value="C:membrane"/>
    <property type="evidence" value="ECO:0007669"/>
    <property type="project" value="TreeGrafter"/>
</dbReference>
<accession>A0A0W0SQ90</accession>
<gene>
    <name evidence="4" type="ORF">Ldro_2642</name>
</gene>
<name>A0A0W0SQ90_9GAMM</name>
<evidence type="ECO:0000256" key="1">
    <source>
        <dbReference type="SAM" id="Phobius"/>
    </source>
</evidence>
<feature type="domain" description="Acyltransferase 3" evidence="2">
    <location>
        <begin position="5"/>
        <end position="324"/>
    </location>
</feature>
<feature type="transmembrane region" description="Helical" evidence="1">
    <location>
        <begin position="72"/>
        <end position="91"/>
    </location>
</feature>
<protein>
    <submittedName>
        <fullName evidence="4">O-antigen acetylase</fullName>
    </submittedName>
</protein>
<dbReference type="Pfam" id="PF01757">
    <property type="entry name" value="Acyl_transf_3"/>
    <property type="match status" value="1"/>
</dbReference>
<evidence type="ECO:0000259" key="2">
    <source>
        <dbReference type="Pfam" id="PF01757"/>
    </source>
</evidence>
<evidence type="ECO:0000313" key="5">
    <source>
        <dbReference type="Proteomes" id="UP000054736"/>
    </source>
</evidence>
<keyword evidence="5" id="KW-1185">Reference proteome</keyword>
<feature type="transmembrane region" description="Helical" evidence="1">
    <location>
        <begin position="284"/>
        <end position="303"/>
    </location>
</feature>
<proteinExistence type="predicted"/>
<feature type="transmembrane region" description="Helical" evidence="1">
    <location>
        <begin position="12"/>
        <end position="28"/>
    </location>
</feature>
<dbReference type="GO" id="GO:0016747">
    <property type="term" value="F:acyltransferase activity, transferring groups other than amino-acyl groups"/>
    <property type="evidence" value="ECO:0007669"/>
    <property type="project" value="InterPro"/>
</dbReference>
<evidence type="ECO:0000313" key="4">
    <source>
        <dbReference type="EMBL" id="KTC85470.1"/>
    </source>
</evidence>
<dbReference type="GO" id="GO:0009103">
    <property type="term" value="P:lipopolysaccharide biosynthetic process"/>
    <property type="evidence" value="ECO:0007669"/>
    <property type="project" value="TreeGrafter"/>
</dbReference>
<dbReference type="InterPro" id="IPR043968">
    <property type="entry name" value="SGNH"/>
</dbReference>
<keyword evidence="1" id="KW-1133">Transmembrane helix</keyword>
<dbReference type="OrthoDB" id="9767863at2"/>
<feature type="transmembrane region" description="Helical" evidence="1">
    <location>
        <begin position="187"/>
        <end position="207"/>
    </location>
</feature>
<dbReference type="Pfam" id="PF19040">
    <property type="entry name" value="SGNH"/>
    <property type="match status" value="1"/>
</dbReference>
<dbReference type="STRING" id="1212489.Ldro_2642"/>
<feature type="domain" description="SGNH" evidence="3">
    <location>
        <begin position="412"/>
        <end position="620"/>
    </location>
</feature>
<feature type="transmembrane region" description="Helical" evidence="1">
    <location>
        <begin position="130"/>
        <end position="154"/>
    </location>
</feature>
<organism evidence="4 5">
    <name type="scientific">Legionella drozanskii LLAP-1</name>
    <dbReference type="NCBI Taxonomy" id="1212489"/>
    <lineage>
        <taxon>Bacteria</taxon>
        <taxon>Pseudomonadati</taxon>
        <taxon>Pseudomonadota</taxon>
        <taxon>Gammaproteobacteria</taxon>
        <taxon>Legionellales</taxon>
        <taxon>Legionellaceae</taxon>
        <taxon>Legionella</taxon>
    </lineage>
</organism>
<reference evidence="4 5" key="1">
    <citation type="submission" date="2015-11" db="EMBL/GenBank/DDBJ databases">
        <title>Genomic analysis of 38 Legionella species identifies large and diverse effector repertoires.</title>
        <authorList>
            <person name="Burstein D."/>
            <person name="Amaro F."/>
            <person name="Zusman T."/>
            <person name="Lifshitz Z."/>
            <person name="Cohen O."/>
            <person name="Gilbert J.A."/>
            <person name="Pupko T."/>
            <person name="Shuman H.A."/>
            <person name="Segal G."/>
        </authorList>
    </citation>
    <scope>NUCLEOTIDE SEQUENCE [LARGE SCALE GENOMIC DNA]</scope>
    <source>
        <strain evidence="4 5">ATCC 700990</strain>
    </source>
</reference>
<comment type="caution">
    <text evidence="4">The sequence shown here is derived from an EMBL/GenBank/DDBJ whole genome shotgun (WGS) entry which is preliminary data.</text>
</comment>
<feature type="transmembrane region" description="Helical" evidence="1">
    <location>
        <begin position="351"/>
        <end position="370"/>
    </location>
</feature>